<dbReference type="EMBL" id="AKVJ01000011">
    <property type="protein sequence ID" value="EIW19964.1"/>
    <property type="molecule type" value="Genomic_DNA"/>
</dbReference>
<dbReference type="GO" id="GO:0003677">
    <property type="term" value="F:DNA binding"/>
    <property type="evidence" value="ECO:0007669"/>
    <property type="project" value="InterPro"/>
</dbReference>
<organism evidence="2 3">
    <name type="scientific">Pelosinus fermentans B4</name>
    <dbReference type="NCBI Taxonomy" id="1149862"/>
    <lineage>
        <taxon>Bacteria</taxon>
        <taxon>Bacillati</taxon>
        <taxon>Bacillota</taxon>
        <taxon>Negativicutes</taxon>
        <taxon>Selenomonadales</taxon>
        <taxon>Sporomusaceae</taxon>
        <taxon>Pelosinus</taxon>
    </lineage>
</organism>
<dbReference type="RefSeq" id="WP_007932095.1">
    <property type="nucleotide sequence ID" value="NZ_AKVJ01000011.1"/>
</dbReference>
<gene>
    <name evidence="2" type="ORF">FB4_0215</name>
</gene>
<proteinExistence type="predicted"/>
<name>I9LHH7_9FIRM</name>
<feature type="domain" description="Transcription regulator BetR N-terminal" evidence="1">
    <location>
        <begin position="10"/>
        <end position="61"/>
    </location>
</feature>
<dbReference type="InterPro" id="IPR013975">
    <property type="entry name" value="Tscrpt_reg_BetR_N"/>
</dbReference>
<dbReference type="Pfam" id="PF08667">
    <property type="entry name" value="BetR"/>
    <property type="match status" value="1"/>
</dbReference>
<comment type="caution">
    <text evidence="2">The sequence shown here is derived from an EMBL/GenBank/DDBJ whole genome shotgun (WGS) entry which is preliminary data.</text>
</comment>
<dbReference type="SUPFAM" id="SSF47413">
    <property type="entry name" value="lambda repressor-like DNA-binding domains"/>
    <property type="match status" value="1"/>
</dbReference>
<dbReference type="PATRIC" id="fig|1149862.3.peg.1106"/>
<accession>I9LHH7</accession>
<sequence>MDSQALKVELLTKRKKAGDISDALGISKSAFYRKLKGETAFTQVEIVKIREILGITNERMIEIFFNEEVS</sequence>
<dbReference type="Proteomes" id="UP000004324">
    <property type="component" value="Unassembled WGS sequence"/>
</dbReference>
<keyword evidence="3" id="KW-1185">Reference proteome</keyword>
<evidence type="ECO:0000259" key="1">
    <source>
        <dbReference type="Pfam" id="PF08667"/>
    </source>
</evidence>
<dbReference type="OrthoDB" id="1697546at2"/>
<dbReference type="InterPro" id="IPR010982">
    <property type="entry name" value="Lambda_DNA-bd_dom_sf"/>
</dbReference>
<dbReference type="AlphaFoldDB" id="I9LHH7"/>
<reference evidence="2 3" key="1">
    <citation type="journal article" date="2012" name="J. Bacteriol.">
        <title>Draft Genome Sequences for Two Metal-Reducing Pelosinus fermentans Strains Isolated from a Cr(VI)-Contaminated Site and for Type Strain R7.</title>
        <authorList>
            <person name="Brown S.D."/>
            <person name="Podar M."/>
            <person name="Klingeman D.M."/>
            <person name="Johnson C.M."/>
            <person name="Yang Z.K."/>
            <person name="Utturkar S.M."/>
            <person name="Land M.L."/>
            <person name="Mosher J.J."/>
            <person name="Hurt R.A.Jr."/>
            <person name="Phelps T.J."/>
            <person name="Palumbo A.V."/>
            <person name="Arkin A.P."/>
            <person name="Hazen T.C."/>
            <person name="Elias D.A."/>
        </authorList>
    </citation>
    <scope>NUCLEOTIDE SEQUENCE [LARGE SCALE GENOMIC DNA]</scope>
    <source>
        <strain evidence="2 3">B4</strain>
    </source>
</reference>
<protein>
    <submittedName>
        <fullName evidence="2">BetR domain protein</fullName>
    </submittedName>
</protein>
<evidence type="ECO:0000313" key="2">
    <source>
        <dbReference type="EMBL" id="EIW19964.1"/>
    </source>
</evidence>
<evidence type="ECO:0000313" key="3">
    <source>
        <dbReference type="Proteomes" id="UP000004324"/>
    </source>
</evidence>